<dbReference type="VEuPathDB" id="TriTrypDB:TM35_000065020"/>
<dbReference type="AlphaFoldDB" id="A0A1X0P3K2"/>
<accession>A0A1X0P3K2</accession>
<organism evidence="2 3">
    <name type="scientific">Trypanosoma theileri</name>
    <dbReference type="NCBI Taxonomy" id="67003"/>
    <lineage>
        <taxon>Eukaryota</taxon>
        <taxon>Discoba</taxon>
        <taxon>Euglenozoa</taxon>
        <taxon>Kinetoplastea</taxon>
        <taxon>Metakinetoplastina</taxon>
        <taxon>Trypanosomatida</taxon>
        <taxon>Trypanosomatidae</taxon>
        <taxon>Trypanosoma</taxon>
    </lineage>
</organism>
<gene>
    <name evidence="2" type="ORF">TM35_000065020</name>
</gene>
<feature type="compositionally biased region" description="Acidic residues" evidence="1">
    <location>
        <begin position="634"/>
        <end position="643"/>
    </location>
</feature>
<dbReference type="OrthoDB" id="243355at2759"/>
<dbReference type="GeneID" id="39983319"/>
<dbReference type="Proteomes" id="UP000192257">
    <property type="component" value="Unassembled WGS sequence"/>
</dbReference>
<reference evidence="2 3" key="1">
    <citation type="submission" date="2017-03" db="EMBL/GenBank/DDBJ databases">
        <title>An alternative strategy for trypanosome survival in the mammalian bloodstream revealed through genome and transcriptome analysis of the ubiquitous bovine parasite Trypanosoma (Megatrypanum) theileri.</title>
        <authorList>
            <person name="Kelly S."/>
            <person name="Ivens A."/>
            <person name="Mott A."/>
            <person name="O'Neill E."/>
            <person name="Emms D."/>
            <person name="Macleod O."/>
            <person name="Voorheis P."/>
            <person name="Matthews J."/>
            <person name="Matthews K."/>
            <person name="Carrington M."/>
        </authorList>
    </citation>
    <scope>NUCLEOTIDE SEQUENCE [LARGE SCALE GENOMIC DNA]</scope>
    <source>
        <strain evidence="2">Edinburgh</strain>
    </source>
</reference>
<dbReference type="RefSeq" id="XP_028885563.1">
    <property type="nucleotide sequence ID" value="XM_029023539.1"/>
</dbReference>
<keyword evidence="3" id="KW-1185">Reference proteome</keyword>
<dbReference type="EMBL" id="NBCO01000006">
    <property type="protein sequence ID" value="ORC91497.1"/>
    <property type="molecule type" value="Genomic_DNA"/>
</dbReference>
<feature type="region of interest" description="Disordered" evidence="1">
    <location>
        <begin position="564"/>
        <end position="729"/>
    </location>
</feature>
<evidence type="ECO:0000313" key="2">
    <source>
        <dbReference type="EMBL" id="ORC91497.1"/>
    </source>
</evidence>
<protein>
    <submittedName>
        <fullName evidence="2">Uncharacterized protein</fullName>
    </submittedName>
</protein>
<evidence type="ECO:0000256" key="1">
    <source>
        <dbReference type="SAM" id="MobiDB-lite"/>
    </source>
</evidence>
<comment type="caution">
    <text evidence="2">The sequence shown here is derived from an EMBL/GenBank/DDBJ whole genome shotgun (WGS) entry which is preliminary data.</text>
</comment>
<name>A0A1X0P3K2_9TRYP</name>
<dbReference type="STRING" id="67003.A0A1X0P3K2"/>
<proteinExistence type="predicted"/>
<sequence>MQHHSRDIVKDVSDALQLEQELQLSQAQHGVAVLDIYSSEWGSTKALSETFRRLYTDAGDQMHLRFYAVECNSILESLKYPEEQRNPMRPKNLDLCRETLPSFWKDILDDRRGKSKSYFVFYKEGKKRTWIEGINTPKIINYVRDLCRPQKPANECASNKELLEFWEHYFSAEESEVFFDSFIRAMLDCIGAKRSLTNREEKALAEAIGVQDYKVTVGELEKWIGGERTIQTAFCDLFPAFRDRITSVSASAVDGSAADIKPNGVNASTDEVAMSQSWNEAEKLKTPKHTDDDWRPQLWHTVAAMPLRCPGDRRFVLLSSGEGEEKAKEDLQRVIDVPTLNSYLTEWGVSADDIQVMCHSAARKFPFDCLSYGKLALTLMLCDSDGSNVLVGRPESFVEQLSDGSLLESHTPIAFTVICTCASETHDDDIFYYYGEKNTVEFGESCEEGGQVILAPLTRLQTSSNDENPFNVRIIGMPKVIRLPETVSENETTVLIPWYTKFVVKEKLETGITLTFLETVDSVQYRHSVNSYTERLLEDEDKLAKSADVASIFERYMGSKHELEGSLIKNPSSLGNGVPDVAGEEAHSPATEELQPPDDAENKPAAAEEVQTPIAEEQPAAEEAEGKELSTPPAEEELQTPDDVENKPAAEEEEVQTPIAEEQPAAEEAEGKELSTPPAEEELQTPGDVENKPAAEEEEVQAPIAEEQPAAEETEGKELSTPPAENEEL</sequence>
<evidence type="ECO:0000313" key="3">
    <source>
        <dbReference type="Proteomes" id="UP000192257"/>
    </source>
</evidence>